<dbReference type="Gene3D" id="1.25.40.10">
    <property type="entry name" value="Tetratricopeptide repeat domain"/>
    <property type="match status" value="1"/>
</dbReference>
<feature type="signal peptide" evidence="2">
    <location>
        <begin position="1"/>
        <end position="17"/>
    </location>
</feature>
<evidence type="ECO:0000256" key="2">
    <source>
        <dbReference type="SAM" id="SignalP"/>
    </source>
</evidence>
<keyword evidence="4" id="KW-1185">Reference proteome</keyword>
<dbReference type="RefSeq" id="WP_068820493.1">
    <property type="nucleotide sequence ID" value="NZ_LWHJ01000001.1"/>
</dbReference>
<dbReference type="EMBL" id="LWHJ01000001">
    <property type="protein sequence ID" value="OAQ43644.1"/>
    <property type="molecule type" value="Genomic_DNA"/>
</dbReference>
<reference evidence="3 4" key="1">
    <citation type="submission" date="2016-04" db="EMBL/GenBank/DDBJ databases">
        <authorList>
            <person name="Evans L.H."/>
            <person name="Alamgir A."/>
            <person name="Owens N."/>
            <person name="Weber N.D."/>
            <person name="Virtaneva K."/>
            <person name="Barbian K."/>
            <person name="Babar A."/>
            <person name="Rosenke K."/>
        </authorList>
    </citation>
    <scope>NUCLEOTIDE SEQUENCE [LARGE SCALE GENOMIC DNA]</scope>
    <source>
        <strain evidence="3 4">CCM 8644</strain>
    </source>
</reference>
<protein>
    <submittedName>
        <fullName evidence="3">Uncharacterized protein</fullName>
    </submittedName>
</protein>
<organism evidence="3 4">
    <name type="scientific">Pedobacter psychrophilus</name>
    <dbReference type="NCBI Taxonomy" id="1826909"/>
    <lineage>
        <taxon>Bacteria</taxon>
        <taxon>Pseudomonadati</taxon>
        <taxon>Bacteroidota</taxon>
        <taxon>Sphingobacteriia</taxon>
        <taxon>Sphingobacteriales</taxon>
        <taxon>Sphingobacteriaceae</taxon>
        <taxon>Pedobacter</taxon>
    </lineage>
</organism>
<feature type="repeat" description="TPR" evidence="1">
    <location>
        <begin position="159"/>
        <end position="192"/>
    </location>
</feature>
<gene>
    <name evidence="3" type="ORF">A5893_16960</name>
</gene>
<dbReference type="SUPFAM" id="SSF48452">
    <property type="entry name" value="TPR-like"/>
    <property type="match status" value="1"/>
</dbReference>
<evidence type="ECO:0000313" key="4">
    <source>
        <dbReference type="Proteomes" id="UP000078459"/>
    </source>
</evidence>
<name>A0A179DRR9_9SPHI</name>
<reference evidence="3 4" key="2">
    <citation type="submission" date="2016-06" db="EMBL/GenBank/DDBJ databases">
        <title>Pedobacter psychrophilus sp. nov., isolated from Antarctic fragmentary rock.</title>
        <authorList>
            <person name="Svec P."/>
        </authorList>
    </citation>
    <scope>NUCLEOTIDE SEQUENCE [LARGE SCALE GENOMIC DNA]</scope>
    <source>
        <strain evidence="3 4">CCM 8644</strain>
    </source>
</reference>
<dbReference type="Pfam" id="PF14559">
    <property type="entry name" value="TPR_19"/>
    <property type="match status" value="1"/>
</dbReference>
<dbReference type="InterPro" id="IPR019734">
    <property type="entry name" value="TPR_rpt"/>
</dbReference>
<dbReference type="AlphaFoldDB" id="A0A179DRR9"/>
<dbReference type="Proteomes" id="UP000078459">
    <property type="component" value="Unassembled WGS sequence"/>
</dbReference>
<evidence type="ECO:0000313" key="3">
    <source>
        <dbReference type="EMBL" id="OAQ43644.1"/>
    </source>
</evidence>
<dbReference type="STRING" id="1826909.A5893_16960"/>
<proteinExistence type="predicted"/>
<comment type="caution">
    <text evidence="3">The sequence shown here is derived from an EMBL/GenBank/DDBJ whole genome shotgun (WGS) entry which is preliminary data.</text>
</comment>
<dbReference type="PROSITE" id="PS50005">
    <property type="entry name" value="TPR"/>
    <property type="match status" value="1"/>
</dbReference>
<sequence>MKYFLILLTLTSLNLKAQTDLNFNKRFVECEDKWVAFQINKDSSYNYGFIYIDPTAGLTLNFEGSFKINSNFKFIPKKLDKTSMKVRLQANNVKVALIPEGKLEELEVKIIPDWLKLYKSDSNSIQRLYNLGYMYNGWNECSKGLTFLLKANEINSEFKGLAVELAFSYNCLGDYEKAVKVLQKALSTNPTDAYVNKELIYAQLKSGKLEDASKSCKEALAICKDTSYNGENCYNLLYTFYEKKDKENFSIWLEETKKWSSSNAELTKSIKTMENNI</sequence>
<feature type="chain" id="PRO_5008100714" evidence="2">
    <location>
        <begin position="18"/>
        <end position="277"/>
    </location>
</feature>
<accession>A0A179DRR9</accession>
<dbReference type="InterPro" id="IPR011990">
    <property type="entry name" value="TPR-like_helical_dom_sf"/>
</dbReference>
<dbReference type="SMART" id="SM00028">
    <property type="entry name" value="TPR"/>
    <property type="match status" value="3"/>
</dbReference>
<dbReference type="OrthoDB" id="672063at2"/>
<keyword evidence="2" id="KW-0732">Signal</keyword>
<keyword evidence="1" id="KW-0802">TPR repeat</keyword>
<evidence type="ECO:0000256" key="1">
    <source>
        <dbReference type="PROSITE-ProRule" id="PRU00339"/>
    </source>
</evidence>